<evidence type="ECO:0000259" key="9">
    <source>
        <dbReference type="Pfam" id="PF12704"/>
    </source>
</evidence>
<feature type="domain" description="ABC3 transporter permease C-terminal" evidence="8">
    <location>
        <begin position="286"/>
        <end position="404"/>
    </location>
</feature>
<keyword evidence="2" id="KW-1003">Cell membrane</keyword>
<sequence>MGLVARVRGLVGIALSQLRHERLRSVLAVLGVAMAVLASVMLVSVGVGVLETGQQKFDQSGRDLWVTGGPVELQPGSVGGFRNSLIDAHTIERRLEARDDIAYANPLIFQTLYVSTNQSEFETIIGVGAASKGPSINFAEGGGIEGGDTHYANGTYDGPMQYEVIIDQRTARQYNLSVGDSVYLGGTLASASENEFTVVGISSTYSQFVGAPTVVMPPSEIQEITGTTASDRATMMSVVVSDGSDVQATADRLQRDYPDYTIRTNREQLQATLQGKAVVLASGTGLVVMAVVAGILLLLNLQLSFVYRHRETFGALRAIGTTSRSLAVVVLVNTLAIGIVGGIVGIGLAVPSIWVTNEIASAVSGFDGVVSVSWRLLLSGFVVSFAVSLLGGVAATLYLGRVEPLRYLR</sequence>
<evidence type="ECO:0000313" key="11">
    <source>
        <dbReference type="Proteomes" id="UP001268864"/>
    </source>
</evidence>
<evidence type="ECO:0000259" key="8">
    <source>
        <dbReference type="Pfam" id="PF02687"/>
    </source>
</evidence>
<keyword evidence="11" id="KW-1185">Reference proteome</keyword>
<evidence type="ECO:0000256" key="3">
    <source>
        <dbReference type="ARBA" id="ARBA00022692"/>
    </source>
</evidence>
<dbReference type="Pfam" id="PF12704">
    <property type="entry name" value="MacB_PCD"/>
    <property type="match status" value="1"/>
</dbReference>
<feature type="transmembrane region" description="Helical" evidence="7">
    <location>
        <begin position="26"/>
        <end position="50"/>
    </location>
</feature>
<dbReference type="Proteomes" id="UP001268864">
    <property type="component" value="Unassembled WGS sequence"/>
</dbReference>
<feature type="transmembrane region" description="Helical" evidence="7">
    <location>
        <begin position="374"/>
        <end position="399"/>
    </location>
</feature>
<feature type="transmembrane region" description="Helical" evidence="7">
    <location>
        <begin position="326"/>
        <end position="354"/>
    </location>
</feature>
<dbReference type="InterPro" id="IPR050250">
    <property type="entry name" value="Macrolide_Exporter_MacB"/>
</dbReference>
<organism evidence="10 11">
    <name type="scientific">Haloarcula onubensis</name>
    <dbReference type="NCBI Taxonomy" id="2950539"/>
    <lineage>
        <taxon>Archaea</taxon>
        <taxon>Methanobacteriati</taxon>
        <taxon>Methanobacteriota</taxon>
        <taxon>Stenosarchaea group</taxon>
        <taxon>Halobacteria</taxon>
        <taxon>Halobacteriales</taxon>
        <taxon>Haloarculaceae</taxon>
        <taxon>Haloarcula</taxon>
    </lineage>
</organism>
<comment type="subcellular location">
    <subcellularLocation>
        <location evidence="1">Cell membrane</location>
        <topology evidence="1">Multi-pass membrane protein</topology>
    </subcellularLocation>
</comment>
<comment type="similarity">
    <text evidence="6">Belongs to the ABC-4 integral membrane protein family.</text>
</comment>
<accession>A0ABU2FJ64</accession>
<dbReference type="InterPro" id="IPR003838">
    <property type="entry name" value="ABC3_permease_C"/>
</dbReference>
<feature type="transmembrane region" description="Helical" evidence="7">
    <location>
        <begin position="277"/>
        <end position="301"/>
    </location>
</feature>
<evidence type="ECO:0000256" key="2">
    <source>
        <dbReference type="ARBA" id="ARBA00022475"/>
    </source>
</evidence>
<evidence type="ECO:0000256" key="7">
    <source>
        <dbReference type="SAM" id="Phobius"/>
    </source>
</evidence>
<dbReference type="EMBL" id="JAMQOS010000001">
    <property type="protein sequence ID" value="MDS0280793.1"/>
    <property type="molecule type" value="Genomic_DNA"/>
</dbReference>
<evidence type="ECO:0000256" key="5">
    <source>
        <dbReference type="ARBA" id="ARBA00023136"/>
    </source>
</evidence>
<dbReference type="RefSeq" id="WP_310898638.1">
    <property type="nucleotide sequence ID" value="NZ_JAMQOS010000001.1"/>
</dbReference>
<protein>
    <submittedName>
        <fullName evidence="10">ABC transporter permease</fullName>
    </submittedName>
</protein>
<evidence type="ECO:0000313" key="10">
    <source>
        <dbReference type="EMBL" id="MDS0280793.1"/>
    </source>
</evidence>
<name>A0ABU2FJ64_9EURY</name>
<evidence type="ECO:0000256" key="6">
    <source>
        <dbReference type="ARBA" id="ARBA00038076"/>
    </source>
</evidence>
<dbReference type="PANTHER" id="PTHR30572">
    <property type="entry name" value="MEMBRANE COMPONENT OF TRANSPORTER-RELATED"/>
    <property type="match status" value="1"/>
</dbReference>
<comment type="caution">
    <text evidence="10">The sequence shown here is derived from an EMBL/GenBank/DDBJ whole genome shotgun (WGS) entry which is preliminary data.</text>
</comment>
<dbReference type="InterPro" id="IPR025857">
    <property type="entry name" value="MacB_PCD"/>
</dbReference>
<gene>
    <name evidence="10" type="ORF">NDI86_01575</name>
</gene>
<keyword evidence="5 7" id="KW-0472">Membrane</keyword>
<reference evidence="10 11" key="1">
    <citation type="submission" date="2022-06" db="EMBL/GenBank/DDBJ databases">
        <title>Halomicroarcula sp. a new haloarchaeum isolate from saline soil.</title>
        <authorList>
            <person name="Strakova D."/>
            <person name="Galisteo C."/>
            <person name="Sanchez-Porro C."/>
            <person name="Ventosa A."/>
        </authorList>
    </citation>
    <scope>NUCLEOTIDE SEQUENCE [LARGE SCALE GENOMIC DNA]</scope>
    <source>
        <strain evidence="10 11">S3CR25-11</strain>
    </source>
</reference>
<keyword evidence="4 7" id="KW-1133">Transmembrane helix</keyword>
<evidence type="ECO:0000256" key="1">
    <source>
        <dbReference type="ARBA" id="ARBA00004651"/>
    </source>
</evidence>
<dbReference type="PANTHER" id="PTHR30572:SF4">
    <property type="entry name" value="ABC TRANSPORTER PERMEASE YTRF"/>
    <property type="match status" value="1"/>
</dbReference>
<dbReference type="Pfam" id="PF02687">
    <property type="entry name" value="FtsX"/>
    <property type="match status" value="1"/>
</dbReference>
<evidence type="ECO:0000256" key="4">
    <source>
        <dbReference type="ARBA" id="ARBA00022989"/>
    </source>
</evidence>
<proteinExistence type="inferred from homology"/>
<keyword evidence="3 7" id="KW-0812">Transmembrane</keyword>
<feature type="domain" description="MacB-like periplasmic core" evidence="9">
    <location>
        <begin position="25"/>
        <end position="255"/>
    </location>
</feature>